<sequence>MELMLLTTLEDEIGLFETQAEELSLQLSEIGNTETISTEVLDDLVASRNDLRQYVGNLEKFQFVKVDAIITAELNSGKEEARNRRKKLTTRCEAVRAKQVDIIKRIEELVNSASK</sequence>
<reference evidence="1" key="1">
    <citation type="submission" date="2022-07" db="EMBL/GenBank/DDBJ databases">
        <title>Genome analysis of Parmales, a sister group of diatoms, reveals the evolutionary specialization of diatoms from phago-mixotrophs to photoautotrophs.</title>
        <authorList>
            <person name="Ban H."/>
            <person name="Sato S."/>
            <person name="Yoshikawa S."/>
            <person name="Kazumasa Y."/>
            <person name="Nakamura Y."/>
            <person name="Ichinomiya M."/>
            <person name="Saitoh K."/>
            <person name="Sato N."/>
            <person name="Blanc-Mathieu R."/>
            <person name="Endo H."/>
            <person name="Kuwata A."/>
            <person name="Ogata H."/>
        </authorList>
    </citation>
    <scope>NUCLEOTIDE SEQUENCE</scope>
</reference>
<dbReference type="Proteomes" id="UP001165082">
    <property type="component" value="Unassembled WGS sequence"/>
</dbReference>
<dbReference type="OrthoDB" id="118154at2759"/>
<gene>
    <name evidence="1" type="ORF">TrRE_jg2952</name>
</gene>
<organism evidence="1 2">
    <name type="scientific">Triparma retinervis</name>
    <dbReference type="NCBI Taxonomy" id="2557542"/>
    <lineage>
        <taxon>Eukaryota</taxon>
        <taxon>Sar</taxon>
        <taxon>Stramenopiles</taxon>
        <taxon>Ochrophyta</taxon>
        <taxon>Bolidophyceae</taxon>
        <taxon>Parmales</taxon>
        <taxon>Triparmaceae</taxon>
        <taxon>Triparma</taxon>
    </lineage>
</organism>
<comment type="caution">
    <text evidence="1">The sequence shown here is derived from an EMBL/GenBank/DDBJ whole genome shotgun (WGS) entry which is preliminary data.</text>
</comment>
<accession>A0A9W7AH61</accession>
<name>A0A9W7AH61_9STRA</name>
<dbReference type="EMBL" id="BRXZ01002677">
    <property type="protein sequence ID" value="GMH67675.1"/>
    <property type="molecule type" value="Genomic_DNA"/>
</dbReference>
<keyword evidence="2" id="KW-1185">Reference proteome</keyword>
<evidence type="ECO:0000313" key="2">
    <source>
        <dbReference type="Proteomes" id="UP001165082"/>
    </source>
</evidence>
<evidence type="ECO:0000313" key="1">
    <source>
        <dbReference type="EMBL" id="GMH67675.1"/>
    </source>
</evidence>
<dbReference type="AlphaFoldDB" id="A0A9W7AH61"/>
<proteinExistence type="predicted"/>
<protein>
    <submittedName>
        <fullName evidence="1">Uncharacterized protein</fullName>
    </submittedName>
</protein>